<proteinExistence type="predicted"/>
<name>A0A8S5PG86_9CAUD</name>
<evidence type="ECO:0008006" key="2">
    <source>
        <dbReference type="Google" id="ProtNLM"/>
    </source>
</evidence>
<dbReference type="EMBL" id="BK015415">
    <property type="protein sequence ID" value="DAE05688.1"/>
    <property type="molecule type" value="Genomic_DNA"/>
</dbReference>
<reference evidence="1" key="1">
    <citation type="journal article" date="2021" name="Proc. Natl. Acad. Sci. U.S.A.">
        <title>A Catalog of Tens of Thousands of Viruses from Human Metagenomes Reveals Hidden Associations with Chronic Diseases.</title>
        <authorList>
            <person name="Tisza M.J."/>
            <person name="Buck C.B."/>
        </authorList>
    </citation>
    <scope>NUCLEOTIDE SEQUENCE</scope>
    <source>
        <strain evidence="1">CtM5A27</strain>
    </source>
</reference>
<evidence type="ECO:0000313" key="1">
    <source>
        <dbReference type="EMBL" id="DAE05688.1"/>
    </source>
</evidence>
<accession>A0A8S5PG86</accession>
<organism evidence="1">
    <name type="scientific">Siphoviridae sp. ctM5A27</name>
    <dbReference type="NCBI Taxonomy" id="2825459"/>
    <lineage>
        <taxon>Viruses</taxon>
        <taxon>Duplodnaviria</taxon>
        <taxon>Heunggongvirae</taxon>
        <taxon>Uroviricota</taxon>
        <taxon>Caudoviricetes</taxon>
    </lineage>
</organism>
<protein>
    <recommendedName>
        <fullName evidence="2">Tail protein</fullName>
    </recommendedName>
</protein>
<sequence>MKNDAFIKLVDEADSAYIDLDTFGITLVRGWREALLTPAPVKSYVTNDSRLEHGQSVIATSKYAKKDKRDVSISFFLEGSSEEDYLQKYEAFLDKIAYSGEFCLKVPRLKRVFKLVYTQCSQFGDYGLKRGKFVLKLTEYNPNDRIKL</sequence>